<evidence type="ECO:0000313" key="3">
    <source>
        <dbReference type="EMBL" id="CAB4324343.1"/>
    </source>
</evidence>
<feature type="transmembrane region" description="Helical" evidence="1">
    <location>
        <begin position="246"/>
        <end position="266"/>
    </location>
</feature>
<organism evidence="3">
    <name type="scientific">freshwater metagenome</name>
    <dbReference type="NCBI Taxonomy" id="449393"/>
    <lineage>
        <taxon>unclassified sequences</taxon>
        <taxon>metagenomes</taxon>
        <taxon>ecological metagenomes</taxon>
    </lineage>
</organism>
<dbReference type="PANTHER" id="PTHR23028:SF53">
    <property type="entry name" value="ACYL_TRANSF_3 DOMAIN-CONTAINING PROTEIN"/>
    <property type="match status" value="1"/>
</dbReference>
<dbReference type="GO" id="GO:0016747">
    <property type="term" value="F:acyltransferase activity, transferring groups other than amino-acyl groups"/>
    <property type="evidence" value="ECO:0007669"/>
    <property type="project" value="InterPro"/>
</dbReference>
<keyword evidence="1" id="KW-0472">Membrane</keyword>
<protein>
    <submittedName>
        <fullName evidence="3">Unannotated protein</fullName>
    </submittedName>
</protein>
<feature type="transmembrane region" description="Helical" evidence="1">
    <location>
        <begin position="318"/>
        <end position="336"/>
    </location>
</feature>
<dbReference type="InterPro" id="IPR002656">
    <property type="entry name" value="Acyl_transf_3_dom"/>
</dbReference>
<dbReference type="GO" id="GO:0016020">
    <property type="term" value="C:membrane"/>
    <property type="evidence" value="ECO:0007669"/>
    <property type="project" value="TreeGrafter"/>
</dbReference>
<feature type="transmembrane region" description="Helical" evidence="1">
    <location>
        <begin position="182"/>
        <end position="202"/>
    </location>
</feature>
<keyword evidence="1" id="KW-0812">Transmembrane</keyword>
<name>A0A6J5YET9_9ZZZZ</name>
<feature type="transmembrane region" description="Helical" evidence="1">
    <location>
        <begin position="55"/>
        <end position="73"/>
    </location>
</feature>
<feature type="transmembrane region" description="Helical" evidence="1">
    <location>
        <begin position="352"/>
        <end position="374"/>
    </location>
</feature>
<dbReference type="Pfam" id="PF01757">
    <property type="entry name" value="Acyl_transf_3"/>
    <property type="match status" value="1"/>
</dbReference>
<feature type="transmembrane region" description="Helical" evidence="1">
    <location>
        <begin position="386"/>
        <end position="408"/>
    </location>
</feature>
<accession>A0A6J5YET9</accession>
<feature type="domain" description="Acyltransferase 3" evidence="2">
    <location>
        <begin position="49"/>
        <end position="404"/>
    </location>
</feature>
<dbReference type="InterPro" id="IPR050879">
    <property type="entry name" value="Acyltransferase_3"/>
</dbReference>
<feature type="transmembrane region" description="Helical" evidence="1">
    <location>
        <begin position="85"/>
        <end position="107"/>
    </location>
</feature>
<proteinExistence type="predicted"/>
<feature type="transmembrane region" description="Helical" evidence="1">
    <location>
        <begin position="287"/>
        <end position="306"/>
    </location>
</feature>
<sequence length="433" mass="47677">MPSVKPMPGSPLCVRGFAGDFTLHHGLAVDSLSASGVSTPDPILPRSRSLDGVRGLAALGVLVFHCVYFNGFWSRLYSESKMTGVLVANSANFCVCVFFVLSGFLLFREFLGRILFDEATTPTRSYFTRRFLRIYPAYWAALLGFVVLLGADQLHGSVFGLVTLTERNLNSTQPEPGIPVTWSLFIEIAFYVFLPLAAAILSRVCRGKPVATRLRIILGSLIGFAVFSILWIFLVDRFANSDLRLMMNLPTYLVWFAPGMGLATVLRCHQEGLHISPRISRLARHPWWCWVGALALNLAIAKLNLLPSTSATAVERQVRLTALAIAAFLVVLPLVLTSRPSRIHTVVGARQLAWVGTVSYGVYLWHVIVILVIIKLTDHGAFRNTFGATLELIAVVLPISLLLGWISFWGIEQPAMSLAPPRGARSMGSQQDR</sequence>
<dbReference type="PANTHER" id="PTHR23028">
    <property type="entry name" value="ACETYLTRANSFERASE"/>
    <property type="match status" value="1"/>
</dbReference>
<dbReference type="EMBL" id="CAEMXZ010000134">
    <property type="protein sequence ID" value="CAB4324343.1"/>
    <property type="molecule type" value="Genomic_DNA"/>
</dbReference>
<gene>
    <name evidence="3" type="ORF">UFOPK1392_02109</name>
</gene>
<evidence type="ECO:0000259" key="2">
    <source>
        <dbReference type="Pfam" id="PF01757"/>
    </source>
</evidence>
<dbReference type="GO" id="GO:0009103">
    <property type="term" value="P:lipopolysaccharide biosynthetic process"/>
    <property type="evidence" value="ECO:0007669"/>
    <property type="project" value="TreeGrafter"/>
</dbReference>
<dbReference type="AlphaFoldDB" id="A0A6J5YET9"/>
<evidence type="ECO:0000256" key="1">
    <source>
        <dbReference type="SAM" id="Phobius"/>
    </source>
</evidence>
<keyword evidence="1" id="KW-1133">Transmembrane helix</keyword>
<reference evidence="3" key="1">
    <citation type="submission" date="2020-05" db="EMBL/GenBank/DDBJ databases">
        <authorList>
            <person name="Chiriac C."/>
            <person name="Salcher M."/>
            <person name="Ghai R."/>
            <person name="Kavagutti S V."/>
        </authorList>
    </citation>
    <scope>NUCLEOTIDE SEQUENCE</scope>
</reference>
<feature type="transmembrane region" description="Helical" evidence="1">
    <location>
        <begin position="137"/>
        <end position="162"/>
    </location>
</feature>
<feature type="transmembrane region" description="Helical" evidence="1">
    <location>
        <begin position="214"/>
        <end position="234"/>
    </location>
</feature>